<accession>A0ACC1NJI0</accession>
<proteinExistence type="predicted"/>
<evidence type="ECO:0000313" key="1">
    <source>
        <dbReference type="EMBL" id="KAJ2978968.1"/>
    </source>
</evidence>
<organism evidence="1 2">
    <name type="scientific">Xylaria curta</name>
    <dbReference type="NCBI Taxonomy" id="42375"/>
    <lineage>
        <taxon>Eukaryota</taxon>
        <taxon>Fungi</taxon>
        <taxon>Dikarya</taxon>
        <taxon>Ascomycota</taxon>
        <taxon>Pezizomycotina</taxon>
        <taxon>Sordariomycetes</taxon>
        <taxon>Xylariomycetidae</taxon>
        <taxon>Xylariales</taxon>
        <taxon>Xylariaceae</taxon>
        <taxon>Xylaria</taxon>
    </lineage>
</organism>
<dbReference type="EMBL" id="JAPDGR010001874">
    <property type="protein sequence ID" value="KAJ2978968.1"/>
    <property type="molecule type" value="Genomic_DNA"/>
</dbReference>
<name>A0ACC1NJI0_9PEZI</name>
<reference evidence="1" key="1">
    <citation type="submission" date="2022-10" db="EMBL/GenBank/DDBJ databases">
        <title>Genome Sequence of Xylaria curta.</title>
        <authorList>
            <person name="Buettner E."/>
        </authorList>
    </citation>
    <scope>NUCLEOTIDE SEQUENCE</scope>
    <source>
        <strain evidence="1">Babe10</strain>
    </source>
</reference>
<sequence length="165" mass="18028">MAPRDDYLVGRGHVGARQPQIYPAQFDGDIVGRVLDAKEGIRIGDIIVSKLTAVWPGVIQYDVNGERAGDRFIRDIALDQPIPLLLTATGKAEAAAVFDESRIPSCISEIPREIQDPVAHYSRIASGHHLMRHGAARDKLAHKQGVLRFEAAAADPKDTVQYLAI</sequence>
<gene>
    <name evidence="1" type="ORF">NUW58_g7329</name>
</gene>
<dbReference type="Proteomes" id="UP001143856">
    <property type="component" value="Unassembled WGS sequence"/>
</dbReference>
<keyword evidence="2" id="KW-1185">Reference proteome</keyword>
<protein>
    <submittedName>
        <fullName evidence="1">Uncharacterized protein</fullName>
    </submittedName>
</protein>
<comment type="caution">
    <text evidence="1">The sequence shown here is derived from an EMBL/GenBank/DDBJ whole genome shotgun (WGS) entry which is preliminary data.</text>
</comment>
<evidence type="ECO:0000313" key="2">
    <source>
        <dbReference type="Proteomes" id="UP001143856"/>
    </source>
</evidence>